<proteinExistence type="inferred from homology"/>
<evidence type="ECO:0000256" key="6">
    <source>
        <dbReference type="ARBA" id="ARBA00022840"/>
    </source>
</evidence>
<comment type="subcellular location">
    <subcellularLocation>
        <location evidence="1">Membrane</location>
        <topology evidence="1">Multi-pass membrane protein</topology>
    </subcellularLocation>
</comment>
<dbReference type="Pfam" id="PF12698">
    <property type="entry name" value="ABC2_membrane_3"/>
    <property type="match status" value="1"/>
</dbReference>
<accession>A0A9E7E8C4</accession>
<sequence>MELKSGLPLMVQQHKALLRKNAILSWRHKKSASLRLFSSLFFIFLMFWMDKAIKSRFSTTTAYINVHNPEPLVDPPIPPCEDKFFVKTPCYDFLWSGNDSARVADIVSAIMKNNPGREIPTDKVKSFRTPAEVDAWLESNPMRCPGALNFVERNSTAISYGIQTNSTSVAKRGKYEDPPFKFQIPLQVAAEREISRSLIGDPNFEWVVGFKEFAHPATQTFSVVAQAGPTFFLAIAMFGFVFQISSLVSEKELRLHQAMTIMGLYDSAYCLSWFTWEALLTLLAAIFTVLFGMIFALLFLLFFLFQLNMLSFAFMTSTFISKSSSATTVGFSIFIIGFLTQLVTVGVFPYSSNFSKIYHVVWSLFPPNLLAKALGLLGNAMATSEGKGISWHNRGECTTFEPNCVITIVCLEFIPNIYRWLISTFFLWFILAIYFDNIIPNSNGVRKSIFYFLSPSYWTGKDGNKVIEGGLCSCSGSIPPLDDATPNDKDVLTEENAVKRQAANGEVETDVAVQIHGLTKTYKGTNKIRCCKCNRSSPYHAVKGIWVNLAKDQLFCLLGPNGAGKTTLINCLTGITPVTGGDALIYGYSVRSSVGMSNIRRMIGVCPQFDILWDELSALEHLHLFASIKGLPPSTIKSVVEKSLADVKLIAAARVRSGSYSGGMKRWLSVAIALIGDPKLVFLDEPTTGMDPITRRRVWDIIEDAKRGRAIVLTTHSMEEADILSDWIAIMAKGKLRCIGTSIRLKSRFGTGYVANISFLRNTLGQTHNVYGSTPLYNPDLELVKQFFKDRLDVEPKEEKKTFLTFTIPHNKEELLANFFAELQDREKEFGILDIQLGLTTLEEVFLNIAKLAELESSSTEENLVTLNLSSGSSIQIPIGARFVGIPGTESSEHPRGLMIEVYWGQDDTGTLCIAGHSPVTDVPLNV</sequence>
<dbReference type="InterPro" id="IPR056788">
    <property type="entry name" value="ABCA2/9/11_C"/>
</dbReference>
<dbReference type="PROSITE" id="PS50893">
    <property type="entry name" value="ABC_TRANSPORTER_2"/>
    <property type="match status" value="1"/>
</dbReference>
<dbReference type="GO" id="GO:0005524">
    <property type="term" value="F:ATP binding"/>
    <property type="evidence" value="ECO:0007669"/>
    <property type="project" value="UniProtKB-KW"/>
</dbReference>
<dbReference type="Proteomes" id="UP001055439">
    <property type="component" value="Chromosome 1"/>
</dbReference>
<keyword evidence="12" id="KW-1185">Reference proteome</keyword>
<dbReference type="PANTHER" id="PTHR19229:SF205">
    <property type="entry name" value="ABC TRANSPORTER A FAMILY MEMBER 1-RELATED"/>
    <property type="match status" value="1"/>
</dbReference>
<evidence type="ECO:0000256" key="8">
    <source>
        <dbReference type="ARBA" id="ARBA00023136"/>
    </source>
</evidence>
<dbReference type="CDD" id="cd03263">
    <property type="entry name" value="ABC_subfamily_A"/>
    <property type="match status" value="1"/>
</dbReference>
<dbReference type="InterPro" id="IPR013525">
    <property type="entry name" value="ABC2_TM"/>
</dbReference>
<dbReference type="SUPFAM" id="SSF52540">
    <property type="entry name" value="P-loop containing nucleoside triphosphate hydrolases"/>
    <property type="match status" value="1"/>
</dbReference>
<dbReference type="Pfam" id="PF25158">
    <property type="entry name" value="ABCA11_C"/>
    <property type="match status" value="1"/>
</dbReference>
<keyword evidence="3" id="KW-0813">Transport</keyword>
<dbReference type="AlphaFoldDB" id="A0A9E7E8C4"/>
<name>A0A9E7E8C4_9LILI</name>
<dbReference type="SMART" id="SM00382">
    <property type="entry name" value="AAA"/>
    <property type="match status" value="1"/>
</dbReference>
<comment type="similarity">
    <text evidence="2">Belongs to the ABC transporter superfamily. ABCA family. CPR flippase (TC 3.A.1.211) subfamily.</text>
</comment>
<feature type="domain" description="ABC transporter" evidence="10">
    <location>
        <begin position="513"/>
        <end position="758"/>
    </location>
</feature>
<keyword evidence="5" id="KW-0547">Nucleotide-binding</keyword>
<dbReference type="InterPro" id="IPR003439">
    <property type="entry name" value="ABC_transporter-like_ATP-bd"/>
</dbReference>
<keyword evidence="4 9" id="KW-0812">Transmembrane</keyword>
<evidence type="ECO:0000256" key="4">
    <source>
        <dbReference type="ARBA" id="ARBA00022692"/>
    </source>
</evidence>
<evidence type="ECO:0000256" key="3">
    <source>
        <dbReference type="ARBA" id="ARBA00022448"/>
    </source>
</evidence>
<evidence type="ECO:0000256" key="1">
    <source>
        <dbReference type="ARBA" id="ARBA00004141"/>
    </source>
</evidence>
<dbReference type="FunFam" id="3.40.50.300:FF:000665">
    <property type="entry name" value="ABC transporter A family member 2"/>
    <property type="match status" value="1"/>
</dbReference>
<feature type="transmembrane region" description="Helical" evidence="9">
    <location>
        <begin position="282"/>
        <end position="305"/>
    </location>
</feature>
<feature type="transmembrane region" description="Helical" evidence="9">
    <location>
        <begin position="230"/>
        <end position="248"/>
    </location>
</feature>
<keyword evidence="8 9" id="KW-0472">Membrane</keyword>
<evidence type="ECO:0000259" key="10">
    <source>
        <dbReference type="PROSITE" id="PS50893"/>
    </source>
</evidence>
<dbReference type="InterPro" id="IPR026082">
    <property type="entry name" value="ABCA"/>
</dbReference>
<dbReference type="InterPro" id="IPR003593">
    <property type="entry name" value="AAA+_ATPase"/>
</dbReference>
<dbReference type="Gene3D" id="3.40.50.300">
    <property type="entry name" value="P-loop containing nucleotide triphosphate hydrolases"/>
    <property type="match status" value="1"/>
</dbReference>
<gene>
    <name evidence="11" type="ORF">MUK42_37607</name>
</gene>
<evidence type="ECO:0000256" key="2">
    <source>
        <dbReference type="ARBA" id="ARBA00008526"/>
    </source>
</evidence>
<organism evidence="11 12">
    <name type="scientific">Musa troglodytarum</name>
    <name type="common">fe'i banana</name>
    <dbReference type="NCBI Taxonomy" id="320322"/>
    <lineage>
        <taxon>Eukaryota</taxon>
        <taxon>Viridiplantae</taxon>
        <taxon>Streptophyta</taxon>
        <taxon>Embryophyta</taxon>
        <taxon>Tracheophyta</taxon>
        <taxon>Spermatophyta</taxon>
        <taxon>Magnoliopsida</taxon>
        <taxon>Liliopsida</taxon>
        <taxon>Zingiberales</taxon>
        <taxon>Musaceae</taxon>
        <taxon>Musa</taxon>
    </lineage>
</organism>
<keyword evidence="6" id="KW-0067">ATP-binding</keyword>
<dbReference type="GO" id="GO:0140359">
    <property type="term" value="F:ABC-type transporter activity"/>
    <property type="evidence" value="ECO:0007669"/>
    <property type="project" value="InterPro"/>
</dbReference>
<feature type="transmembrane region" description="Helical" evidence="9">
    <location>
        <begin position="357"/>
        <end position="377"/>
    </location>
</feature>
<dbReference type="EMBL" id="CP097502">
    <property type="protein sequence ID" value="URD72369.1"/>
    <property type="molecule type" value="Genomic_DNA"/>
</dbReference>
<dbReference type="PANTHER" id="PTHR19229">
    <property type="entry name" value="ATP-BINDING CASSETTE TRANSPORTER SUBFAMILY A ABCA"/>
    <property type="match status" value="1"/>
</dbReference>
<protein>
    <submittedName>
        <fullName evidence="11">ABC transporter</fullName>
    </submittedName>
</protein>
<feature type="transmembrane region" description="Helical" evidence="9">
    <location>
        <begin position="417"/>
        <end position="435"/>
    </location>
</feature>
<keyword evidence="7 9" id="KW-1133">Transmembrane helix</keyword>
<evidence type="ECO:0000313" key="11">
    <source>
        <dbReference type="EMBL" id="URD72369.1"/>
    </source>
</evidence>
<feature type="transmembrane region" description="Helical" evidence="9">
    <location>
        <begin position="326"/>
        <end position="351"/>
    </location>
</feature>
<evidence type="ECO:0000256" key="5">
    <source>
        <dbReference type="ARBA" id="ARBA00022741"/>
    </source>
</evidence>
<dbReference type="InterPro" id="IPR027417">
    <property type="entry name" value="P-loop_NTPase"/>
</dbReference>
<dbReference type="Pfam" id="PF00005">
    <property type="entry name" value="ABC_tran"/>
    <property type="match status" value="1"/>
</dbReference>
<dbReference type="OrthoDB" id="10255969at2759"/>
<feature type="transmembrane region" description="Helical" evidence="9">
    <location>
        <begin position="32"/>
        <end position="49"/>
    </location>
</feature>
<dbReference type="GO" id="GO:0005319">
    <property type="term" value="F:lipid transporter activity"/>
    <property type="evidence" value="ECO:0007669"/>
    <property type="project" value="TreeGrafter"/>
</dbReference>
<dbReference type="GO" id="GO:0016887">
    <property type="term" value="F:ATP hydrolysis activity"/>
    <property type="evidence" value="ECO:0007669"/>
    <property type="project" value="InterPro"/>
</dbReference>
<evidence type="ECO:0000256" key="9">
    <source>
        <dbReference type="SAM" id="Phobius"/>
    </source>
</evidence>
<evidence type="ECO:0000313" key="12">
    <source>
        <dbReference type="Proteomes" id="UP001055439"/>
    </source>
</evidence>
<dbReference type="GO" id="GO:0016020">
    <property type="term" value="C:membrane"/>
    <property type="evidence" value="ECO:0007669"/>
    <property type="project" value="UniProtKB-SubCell"/>
</dbReference>
<evidence type="ECO:0000256" key="7">
    <source>
        <dbReference type="ARBA" id="ARBA00022989"/>
    </source>
</evidence>
<reference evidence="11" key="1">
    <citation type="submission" date="2022-05" db="EMBL/GenBank/DDBJ databases">
        <title>The Musa troglodytarum L. genome provides insights into the mechanism of non-climacteric behaviour and enrichment of carotenoids.</title>
        <authorList>
            <person name="Wang J."/>
        </authorList>
    </citation>
    <scope>NUCLEOTIDE SEQUENCE</scope>
    <source>
        <tissue evidence="11">Leaf</tissue>
    </source>
</reference>